<gene>
    <name evidence="1" type="ORF">BJ554DRAFT_3735</name>
</gene>
<reference evidence="1 2" key="1">
    <citation type="journal article" name="Sci. Rep.">
        <title>Genome-scale phylogenetic analyses confirm Olpidium as the closest living zoosporic fungus to the non-flagellated, terrestrial fungi.</title>
        <authorList>
            <person name="Chang Y."/>
            <person name="Rochon D."/>
            <person name="Sekimoto S."/>
            <person name="Wang Y."/>
            <person name="Chovatia M."/>
            <person name="Sandor L."/>
            <person name="Salamov A."/>
            <person name="Grigoriev I.V."/>
            <person name="Stajich J.E."/>
            <person name="Spatafora J.W."/>
        </authorList>
    </citation>
    <scope>NUCLEOTIDE SEQUENCE [LARGE SCALE GENOMIC DNA]</scope>
    <source>
        <strain evidence="1">S191</strain>
    </source>
</reference>
<evidence type="ECO:0000313" key="2">
    <source>
        <dbReference type="Proteomes" id="UP000673691"/>
    </source>
</evidence>
<sequence>METWDGDDMDQLVRPQRLEIWDNKHVQVTHDESTFYSNDGRDEFWMEEGDSWLKKKKDKAAQL</sequence>
<organism evidence="1 2">
    <name type="scientific">Olpidium bornovanus</name>
    <dbReference type="NCBI Taxonomy" id="278681"/>
    <lineage>
        <taxon>Eukaryota</taxon>
        <taxon>Fungi</taxon>
        <taxon>Fungi incertae sedis</taxon>
        <taxon>Olpidiomycota</taxon>
        <taxon>Olpidiomycotina</taxon>
        <taxon>Olpidiomycetes</taxon>
        <taxon>Olpidiales</taxon>
        <taxon>Olpidiaceae</taxon>
        <taxon>Olpidium</taxon>
    </lineage>
</organism>
<dbReference type="OrthoDB" id="10044727at2759"/>
<dbReference type="Proteomes" id="UP000673691">
    <property type="component" value="Unassembled WGS sequence"/>
</dbReference>
<accession>A0A8H8DFB6</accession>
<name>A0A8H8DFB6_9FUNG</name>
<dbReference type="AlphaFoldDB" id="A0A8H8DFB6"/>
<comment type="caution">
    <text evidence="1">The sequence shown here is derived from an EMBL/GenBank/DDBJ whole genome shotgun (WGS) entry which is preliminary data.</text>
</comment>
<keyword evidence="2" id="KW-1185">Reference proteome</keyword>
<protein>
    <submittedName>
        <fullName evidence="1">Uncharacterized protein</fullName>
    </submittedName>
</protein>
<dbReference type="EMBL" id="JAEFCI010011627">
    <property type="protein sequence ID" value="KAG5456504.1"/>
    <property type="molecule type" value="Genomic_DNA"/>
</dbReference>
<proteinExistence type="predicted"/>
<evidence type="ECO:0000313" key="1">
    <source>
        <dbReference type="EMBL" id="KAG5456504.1"/>
    </source>
</evidence>